<dbReference type="InterPro" id="IPR025665">
    <property type="entry name" value="Beta-barrel_OMP_2"/>
</dbReference>
<evidence type="ECO:0000313" key="4">
    <source>
        <dbReference type="Proteomes" id="UP000198724"/>
    </source>
</evidence>
<evidence type="ECO:0000313" key="3">
    <source>
        <dbReference type="EMBL" id="SFG50171.1"/>
    </source>
</evidence>
<sequence length="202" mass="22163">MRKTILTMIAVLAISITAQAQLFQAGVKGGVSSSKVKLSDVQNSPQQYATADNITGYHAGAFVRLQLLGLLLQPEAILATSGGKVEVRDDPNSTLVRVEKFKFDRLDVPLLVGFNFLRVARVQAGPVASMLLTARQEGRTIKDYYDNSDWGYQVGLGVDIGSITLDARYERINRDFTNTSQLTDGKVRNEQFLVSLGLKLVK</sequence>
<gene>
    <name evidence="3" type="ORF">SAMN05421739_102711</name>
</gene>
<proteinExistence type="predicted"/>
<keyword evidence="1" id="KW-0732">Signal</keyword>
<evidence type="ECO:0000256" key="1">
    <source>
        <dbReference type="SAM" id="SignalP"/>
    </source>
</evidence>
<evidence type="ECO:0000259" key="2">
    <source>
        <dbReference type="Pfam" id="PF13568"/>
    </source>
</evidence>
<feature type="chain" id="PRO_5011572288" evidence="1">
    <location>
        <begin position="21"/>
        <end position="202"/>
    </location>
</feature>
<dbReference type="Proteomes" id="UP000198724">
    <property type="component" value="Unassembled WGS sequence"/>
</dbReference>
<protein>
    <submittedName>
        <fullName evidence="3">Outer membrane protein beta-barrel domain-containing protein</fullName>
    </submittedName>
</protein>
<organism evidence="3 4">
    <name type="scientific">Pontibacter chinhatensis</name>
    <dbReference type="NCBI Taxonomy" id="1436961"/>
    <lineage>
        <taxon>Bacteria</taxon>
        <taxon>Pseudomonadati</taxon>
        <taxon>Bacteroidota</taxon>
        <taxon>Cytophagia</taxon>
        <taxon>Cytophagales</taxon>
        <taxon>Hymenobacteraceae</taxon>
        <taxon>Pontibacter</taxon>
    </lineage>
</organism>
<dbReference type="AlphaFoldDB" id="A0A1I2SJT5"/>
<dbReference type="STRING" id="1436961.SAMN05421739_102711"/>
<dbReference type="EMBL" id="FOOT01000002">
    <property type="protein sequence ID" value="SFG50171.1"/>
    <property type="molecule type" value="Genomic_DNA"/>
</dbReference>
<dbReference type="Pfam" id="PF13568">
    <property type="entry name" value="OMP_b-brl_2"/>
    <property type="match status" value="1"/>
</dbReference>
<feature type="domain" description="Outer membrane protein beta-barrel" evidence="2">
    <location>
        <begin position="19"/>
        <end position="170"/>
    </location>
</feature>
<dbReference type="RefSeq" id="WP_092100185.1">
    <property type="nucleotide sequence ID" value="NZ_FOOT01000002.1"/>
</dbReference>
<name>A0A1I2SJT5_9BACT</name>
<keyword evidence="4" id="KW-1185">Reference proteome</keyword>
<accession>A0A1I2SJT5</accession>
<feature type="signal peptide" evidence="1">
    <location>
        <begin position="1"/>
        <end position="20"/>
    </location>
</feature>
<reference evidence="4" key="1">
    <citation type="submission" date="2016-10" db="EMBL/GenBank/DDBJ databases">
        <authorList>
            <person name="Varghese N."/>
            <person name="Submissions S."/>
        </authorList>
    </citation>
    <scope>NUCLEOTIDE SEQUENCE [LARGE SCALE GENOMIC DNA]</scope>
    <source>
        <strain evidence="4">LP51</strain>
    </source>
</reference>
<dbReference type="OrthoDB" id="1001536at2"/>